<dbReference type="EC" id="5.6.1.1" evidence="8"/>
<keyword evidence="5 8" id="KW-0067">ATP-binding</keyword>
<proteinExistence type="inferred from homology"/>
<comment type="catalytic activity">
    <reaction evidence="8">
        <text>n ATP + n H2O + a microtubule = n ADP + n phosphate + (n+1) alpha/beta tubulin heterodimers.</text>
        <dbReference type="EC" id="5.6.1.1"/>
    </reaction>
</comment>
<organism evidence="11">
    <name type="scientific">Dunaliella tertiolecta</name>
    <name type="common">Green alga</name>
    <dbReference type="NCBI Taxonomy" id="3047"/>
    <lineage>
        <taxon>Eukaryota</taxon>
        <taxon>Viridiplantae</taxon>
        <taxon>Chlorophyta</taxon>
        <taxon>core chlorophytes</taxon>
        <taxon>Chlorophyceae</taxon>
        <taxon>CS clade</taxon>
        <taxon>Chlamydomonadales</taxon>
        <taxon>Dunaliellaceae</taxon>
        <taxon>Dunaliella</taxon>
    </lineage>
</organism>
<dbReference type="InterPro" id="IPR041569">
    <property type="entry name" value="AAA_lid_3"/>
</dbReference>
<comment type="similarity">
    <text evidence="8">Belongs to the AAA ATPase family. Katanin p60 subunit A1 subfamily. A-like 2 sub-subfamily.</text>
</comment>
<gene>
    <name evidence="8" type="primary">KATNAL2</name>
    <name evidence="11" type="ORF">DTER00134_LOCUS446</name>
</gene>
<dbReference type="FunFam" id="3.40.50.300:FF:000434">
    <property type="entry name" value="Katanin p60 ATPase-containing subunit A-like 2"/>
    <property type="match status" value="1"/>
</dbReference>
<dbReference type="InterPro" id="IPR003959">
    <property type="entry name" value="ATPase_AAA_core"/>
</dbReference>
<evidence type="ECO:0000256" key="3">
    <source>
        <dbReference type="ARBA" id="ARBA00022701"/>
    </source>
</evidence>
<dbReference type="InterPro" id="IPR027497">
    <property type="entry name" value="Katanin_p60_AL2"/>
</dbReference>
<dbReference type="HAMAP" id="MF_03025">
    <property type="entry name" value="Katanin_p60_AL2"/>
    <property type="match status" value="1"/>
</dbReference>
<feature type="domain" description="AAA+ ATPase" evidence="10">
    <location>
        <begin position="300"/>
        <end position="436"/>
    </location>
</feature>
<dbReference type="Gene3D" id="3.40.50.300">
    <property type="entry name" value="P-loop containing nucleotide triphosphate hydrolases"/>
    <property type="match status" value="1"/>
</dbReference>
<dbReference type="AlphaFoldDB" id="A0A7S3VHV9"/>
<dbReference type="GO" id="GO:0008568">
    <property type="term" value="F:microtubule severing ATPase activity"/>
    <property type="evidence" value="ECO:0007669"/>
    <property type="project" value="UniProtKB-EC"/>
</dbReference>
<evidence type="ECO:0000256" key="2">
    <source>
        <dbReference type="ARBA" id="ARBA00022490"/>
    </source>
</evidence>
<dbReference type="SMART" id="SM00382">
    <property type="entry name" value="AAA"/>
    <property type="match status" value="1"/>
</dbReference>
<comment type="function">
    <text evidence="8">Severs microtubules in vitro in an ATP-dependent manner. This activity may promote rapid reorganization of cellular microtubule arrays.</text>
</comment>
<accession>A0A7S3VHV9</accession>
<dbReference type="InterPro" id="IPR027417">
    <property type="entry name" value="P-loop_NTPase"/>
</dbReference>
<protein>
    <recommendedName>
        <fullName evidence="8">Katanin p60 ATPase-containing subunit A-like 2</fullName>
        <shortName evidence="8">Katanin p60 subunit A-like 2</shortName>
        <ecNumber evidence="8">5.6.1.1</ecNumber>
    </recommendedName>
    <alternativeName>
        <fullName evidence="8">p60 katanin-like 2</fullName>
    </alternativeName>
</protein>
<dbReference type="PANTHER" id="PTHR23074">
    <property type="entry name" value="AAA DOMAIN-CONTAINING"/>
    <property type="match status" value="1"/>
</dbReference>
<evidence type="ECO:0000256" key="5">
    <source>
        <dbReference type="ARBA" id="ARBA00022840"/>
    </source>
</evidence>
<keyword evidence="3 8" id="KW-0493">Microtubule</keyword>
<dbReference type="GO" id="GO:0016887">
    <property type="term" value="F:ATP hydrolysis activity"/>
    <property type="evidence" value="ECO:0007669"/>
    <property type="project" value="InterPro"/>
</dbReference>
<dbReference type="SUPFAM" id="SSF52540">
    <property type="entry name" value="P-loop containing nucleoside triphosphate hydrolases"/>
    <property type="match status" value="1"/>
</dbReference>
<dbReference type="GO" id="GO:0051013">
    <property type="term" value="P:microtubule severing"/>
    <property type="evidence" value="ECO:0007669"/>
    <property type="project" value="UniProtKB-UniRule"/>
</dbReference>
<dbReference type="PANTHER" id="PTHR23074:SF78">
    <property type="entry name" value="KATANIN P60 ATPASE-CONTAINING SUBUNIT A-LIKE 2"/>
    <property type="match status" value="1"/>
</dbReference>
<dbReference type="CDD" id="cd19509">
    <property type="entry name" value="RecA-like_VPS4-like"/>
    <property type="match status" value="1"/>
</dbReference>
<reference evidence="11" key="1">
    <citation type="submission" date="2021-01" db="EMBL/GenBank/DDBJ databases">
        <authorList>
            <person name="Corre E."/>
            <person name="Pelletier E."/>
            <person name="Niang G."/>
            <person name="Scheremetjew M."/>
            <person name="Finn R."/>
            <person name="Kale V."/>
            <person name="Holt S."/>
            <person name="Cochrane G."/>
            <person name="Meng A."/>
            <person name="Brown T."/>
            <person name="Cohen L."/>
        </authorList>
    </citation>
    <scope>NUCLEOTIDE SEQUENCE</scope>
    <source>
        <strain evidence="11">CCMP1320</strain>
    </source>
</reference>
<keyword evidence="7 8" id="KW-0413">Isomerase</keyword>
<dbReference type="Pfam" id="PF00004">
    <property type="entry name" value="AAA"/>
    <property type="match status" value="1"/>
</dbReference>
<feature type="compositionally biased region" description="Pro residues" evidence="9">
    <location>
        <begin position="193"/>
        <end position="202"/>
    </location>
</feature>
<dbReference type="Gene3D" id="1.10.8.60">
    <property type="match status" value="1"/>
</dbReference>
<dbReference type="InterPro" id="IPR003593">
    <property type="entry name" value="AAA+_ATPase"/>
</dbReference>
<dbReference type="InterPro" id="IPR050304">
    <property type="entry name" value="MT-severing_AAA_ATPase"/>
</dbReference>
<evidence type="ECO:0000256" key="1">
    <source>
        <dbReference type="ARBA" id="ARBA00004647"/>
    </source>
</evidence>
<dbReference type="EMBL" id="HBIP01001006">
    <property type="protein sequence ID" value="CAE0485407.1"/>
    <property type="molecule type" value="Transcribed_RNA"/>
</dbReference>
<keyword evidence="6 8" id="KW-0206">Cytoskeleton</keyword>
<evidence type="ECO:0000259" key="10">
    <source>
        <dbReference type="SMART" id="SM00382"/>
    </source>
</evidence>
<evidence type="ECO:0000256" key="4">
    <source>
        <dbReference type="ARBA" id="ARBA00022741"/>
    </source>
</evidence>
<keyword evidence="4 8" id="KW-0547">Nucleotide-binding</keyword>
<name>A0A7S3VHV9_DUNTE</name>
<dbReference type="GO" id="GO:0005524">
    <property type="term" value="F:ATP binding"/>
    <property type="evidence" value="ECO:0007669"/>
    <property type="project" value="UniProtKB-KW"/>
</dbReference>
<comment type="caution">
    <text evidence="8">Lacks conserved residue(s) required for the propagation of feature annotation.</text>
</comment>
<evidence type="ECO:0000256" key="7">
    <source>
        <dbReference type="ARBA" id="ARBA00023235"/>
    </source>
</evidence>
<dbReference type="PROSITE" id="PS50896">
    <property type="entry name" value="LISH"/>
    <property type="match status" value="1"/>
</dbReference>
<evidence type="ECO:0000256" key="6">
    <source>
        <dbReference type="ARBA" id="ARBA00023212"/>
    </source>
</evidence>
<evidence type="ECO:0000256" key="8">
    <source>
        <dbReference type="HAMAP-Rule" id="MF_03025"/>
    </source>
</evidence>
<keyword evidence="2 8" id="KW-0963">Cytoplasm</keyword>
<dbReference type="InterPro" id="IPR006594">
    <property type="entry name" value="LisH"/>
</dbReference>
<dbReference type="GO" id="GO:0005737">
    <property type="term" value="C:cytoplasm"/>
    <property type="evidence" value="ECO:0007669"/>
    <property type="project" value="UniProtKB-SubCell"/>
</dbReference>
<dbReference type="GO" id="GO:0005874">
    <property type="term" value="C:microtubule"/>
    <property type="evidence" value="ECO:0007669"/>
    <property type="project" value="UniProtKB-KW"/>
</dbReference>
<comment type="subcellular location">
    <subcellularLocation>
        <location evidence="1 8">Cytoplasm</location>
        <location evidence="1 8">Cytoskeleton</location>
        <location evidence="1 8">Spindle pole</location>
    </subcellularLocation>
    <subcellularLocation>
        <location evidence="8">Cytoplasm</location>
        <location evidence="8">Cytoskeleton</location>
    </subcellularLocation>
    <subcellularLocation>
        <location evidence="8">Cytoplasm</location>
    </subcellularLocation>
    <subcellularLocation>
        <location evidence="8">Cytoplasm</location>
        <location evidence="8">Cytoskeleton</location>
        <location evidence="8">Spindle</location>
    </subcellularLocation>
    <text evidence="8">Localizes within the cytoplasm, partially overlapping with microtubules in interphase and to the mitotic spindle and spindle poles during mitosis.</text>
</comment>
<dbReference type="GO" id="GO:0008017">
    <property type="term" value="F:microtubule binding"/>
    <property type="evidence" value="ECO:0007669"/>
    <property type="project" value="UniProtKB-UniRule"/>
</dbReference>
<sequence length="624" mass="68947">MELDNLRAVSQARVAEEKRMVERRRNTLVLIMRHLVDAGYVESYERLSAECNLSLQKVDVADNIDLVRIIQEFEEAYEMKYDKKPKLVKRHVAETAAEGKALNRNLSHPGSQNAPMSGALAARQRRERGASAEAGSRPAGSSALPDIRTSSPQAKDRAPLPRAPTSNHAHPHANSHSHPQGGPHEDRANPSRPGQPPLPPPMQIQGAGVQRGEPAKKVEDGAGSDDDLQGFHERPMKPLPLHLQGELRSLGSAISRDIVTENPNVKWEDIAGLDTAKRLLKEAVVMPIKYPELFTGLLAPWKGVLLYGPSGTGKTLLAKAVATQCRTTFFNVQASTIISKWRGDSEKLVRVLFELAQHHAPSTIFLDEVDALMTARGQEGEHEASRRMKTELLIQMDGLAKSNALVFVLAATNLPWELDMAMLRRLEKRILVPLPSHEARLRMFEHLLTGRVRPEVTFAHMASKTEGYSGSDVVLVAKEAAMRPLRRLMAQLDCLDDEPHSNPQQAQAAQDDVHRNVASKVDHACAVAAEQGDELMNGMASSQAWCQRPCHAFLGMRGRAEKHQCQCHELDLIDNAVHSQNKDERLEPIAMSDVDAALSVTKPSARLLEQQYKKFSDEFGQSGT</sequence>
<evidence type="ECO:0000256" key="9">
    <source>
        <dbReference type="SAM" id="MobiDB-lite"/>
    </source>
</evidence>
<feature type="region of interest" description="Disordered" evidence="9">
    <location>
        <begin position="100"/>
        <end position="234"/>
    </location>
</feature>
<evidence type="ECO:0000313" key="11">
    <source>
        <dbReference type="EMBL" id="CAE0485407.1"/>
    </source>
</evidence>
<dbReference type="GO" id="GO:0000922">
    <property type="term" value="C:spindle pole"/>
    <property type="evidence" value="ECO:0007669"/>
    <property type="project" value="UniProtKB-SubCell"/>
</dbReference>
<dbReference type="Pfam" id="PF17862">
    <property type="entry name" value="AAA_lid_3"/>
    <property type="match status" value="1"/>
</dbReference>
<feature type="compositionally biased region" description="Polar residues" evidence="9">
    <location>
        <begin position="104"/>
        <end position="115"/>
    </location>
</feature>
<dbReference type="SMART" id="SM00667">
    <property type="entry name" value="LisH"/>
    <property type="match status" value="1"/>
</dbReference>